<name>A0A1N7SPT2_9BURK</name>
<gene>
    <name evidence="1" type="ORF">BN2476_680143</name>
</gene>
<sequence>MSSARPPVPSLVHQLFELLAGHCTAADGGRDTFIAKVNAILEASTLDSSKGIDALWQQSWDKPLYADQYAYIASKLIDRLRAMTPCPLDDFRGLPAQAGILSGLKRYTLKHERLLALGAAWERIAATHIATALQIEHNLKTLLPAEAIQFARQAIGAPGHNNTADERSLFDEVTAIRGFGAARQTR</sequence>
<dbReference type="Proteomes" id="UP000195569">
    <property type="component" value="Unassembled WGS sequence"/>
</dbReference>
<reference evidence="1" key="1">
    <citation type="submission" date="2016-12" db="EMBL/GenBank/DDBJ databases">
        <authorList>
            <person name="Moulin L."/>
        </authorList>
    </citation>
    <scope>NUCLEOTIDE SEQUENCE [LARGE SCALE GENOMIC DNA]</scope>
    <source>
        <strain evidence="1">STM 7183</strain>
    </source>
</reference>
<evidence type="ECO:0000313" key="1">
    <source>
        <dbReference type="EMBL" id="SIT49444.1"/>
    </source>
</evidence>
<organism evidence="1 2">
    <name type="scientific">Paraburkholderia piptadeniae</name>
    <dbReference type="NCBI Taxonomy" id="1701573"/>
    <lineage>
        <taxon>Bacteria</taxon>
        <taxon>Pseudomonadati</taxon>
        <taxon>Pseudomonadota</taxon>
        <taxon>Betaproteobacteria</taxon>
        <taxon>Burkholderiales</taxon>
        <taxon>Burkholderiaceae</taxon>
        <taxon>Paraburkholderia</taxon>
    </lineage>
</organism>
<protein>
    <submittedName>
        <fullName evidence="1">Uncharacterized protein</fullName>
    </submittedName>
</protein>
<dbReference type="EMBL" id="CYGY02000068">
    <property type="protein sequence ID" value="SIT49444.1"/>
    <property type="molecule type" value="Genomic_DNA"/>
</dbReference>
<evidence type="ECO:0000313" key="2">
    <source>
        <dbReference type="Proteomes" id="UP000195569"/>
    </source>
</evidence>
<dbReference type="AlphaFoldDB" id="A0A1N7SPT2"/>
<comment type="caution">
    <text evidence="1">The sequence shown here is derived from an EMBL/GenBank/DDBJ whole genome shotgun (WGS) entry which is preliminary data.</text>
</comment>
<proteinExistence type="predicted"/>
<accession>A0A1N7SPT2</accession>
<keyword evidence="2" id="KW-1185">Reference proteome</keyword>